<feature type="domain" description="HNH nuclease" evidence="1">
    <location>
        <begin position="131"/>
        <end position="194"/>
    </location>
</feature>
<feature type="non-terminal residue" evidence="2">
    <location>
        <position position="209"/>
    </location>
</feature>
<dbReference type="InterPro" id="IPR002711">
    <property type="entry name" value="HNH"/>
</dbReference>
<proteinExistence type="predicted"/>
<dbReference type="GO" id="GO:0008270">
    <property type="term" value="F:zinc ion binding"/>
    <property type="evidence" value="ECO:0007669"/>
    <property type="project" value="InterPro"/>
</dbReference>
<dbReference type="CDD" id="cd00085">
    <property type="entry name" value="HNHc"/>
    <property type="match status" value="1"/>
</dbReference>
<dbReference type="Gene3D" id="1.10.30.50">
    <property type="match status" value="1"/>
</dbReference>
<dbReference type="InterPro" id="IPR003615">
    <property type="entry name" value="HNH_nuc"/>
</dbReference>
<gene>
    <name evidence="2" type="ORF">S06H3_55029</name>
</gene>
<reference evidence="2" key="1">
    <citation type="journal article" date="2014" name="Front. Microbiol.">
        <title>High frequency of phylogenetically diverse reductive dehalogenase-homologous genes in deep subseafloor sedimentary metagenomes.</title>
        <authorList>
            <person name="Kawai M."/>
            <person name="Futagami T."/>
            <person name="Toyoda A."/>
            <person name="Takaki Y."/>
            <person name="Nishi S."/>
            <person name="Hori S."/>
            <person name="Arai W."/>
            <person name="Tsubouchi T."/>
            <person name="Morono Y."/>
            <person name="Uchiyama I."/>
            <person name="Ito T."/>
            <person name="Fujiyama A."/>
            <person name="Inagaki F."/>
            <person name="Takami H."/>
        </authorList>
    </citation>
    <scope>NUCLEOTIDE SEQUENCE</scope>
    <source>
        <strain evidence="2">Expedition CK06-06</strain>
    </source>
</reference>
<name>X1RI99_9ZZZZ</name>
<comment type="caution">
    <text evidence="2">The sequence shown here is derived from an EMBL/GenBank/DDBJ whole genome shotgun (WGS) entry which is preliminary data.</text>
</comment>
<dbReference type="Pfam" id="PF01844">
    <property type="entry name" value="HNH"/>
    <property type="match status" value="1"/>
</dbReference>
<dbReference type="EMBL" id="BARV01035238">
    <property type="protein sequence ID" value="GAI55304.1"/>
    <property type="molecule type" value="Genomic_DNA"/>
</dbReference>
<sequence length="209" mass="24191">MAQGRMLKKVICTSKKLANLRTDSARLLYTWLLPHLDIEGRFSGDISVIKGHIFPRLKHMTIKKIERDLRDLVKSGLIIVYKAKGDIFLELIDFHKHQYLNPKREAESDIPSPPPLQKIKRRCLTKKEYEYAWEKWRENGMICPICKKKGEFVANKGIVIDEYIPFQIDHKIPISKGGTYDLSNLRVVCQKCNAQKGNMLTLELIQSTP</sequence>
<accession>X1RI99</accession>
<evidence type="ECO:0000313" key="2">
    <source>
        <dbReference type="EMBL" id="GAI55304.1"/>
    </source>
</evidence>
<organism evidence="2">
    <name type="scientific">marine sediment metagenome</name>
    <dbReference type="NCBI Taxonomy" id="412755"/>
    <lineage>
        <taxon>unclassified sequences</taxon>
        <taxon>metagenomes</taxon>
        <taxon>ecological metagenomes</taxon>
    </lineage>
</organism>
<dbReference type="GO" id="GO:0004519">
    <property type="term" value="F:endonuclease activity"/>
    <property type="evidence" value="ECO:0007669"/>
    <property type="project" value="InterPro"/>
</dbReference>
<dbReference type="AlphaFoldDB" id="X1RI99"/>
<dbReference type="SMART" id="SM00507">
    <property type="entry name" value="HNHc"/>
    <property type="match status" value="1"/>
</dbReference>
<evidence type="ECO:0000259" key="1">
    <source>
        <dbReference type="SMART" id="SM00507"/>
    </source>
</evidence>
<protein>
    <recommendedName>
        <fullName evidence="1">HNH nuclease domain-containing protein</fullName>
    </recommendedName>
</protein>
<dbReference type="GO" id="GO:0003676">
    <property type="term" value="F:nucleic acid binding"/>
    <property type="evidence" value="ECO:0007669"/>
    <property type="project" value="InterPro"/>
</dbReference>